<dbReference type="EMBL" id="CP138858">
    <property type="protein sequence ID" value="WPJ95674.1"/>
    <property type="molecule type" value="Genomic_DNA"/>
</dbReference>
<dbReference type="InterPro" id="IPR002035">
    <property type="entry name" value="VWF_A"/>
</dbReference>
<reference evidence="2 3" key="1">
    <citation type="submission" date="2023-11" db="EMBL/GenBank/DDBJ databases">
        <title>Coraliomargarita sp. nov., isolated from marine algae.</title>
        <authorList>
            <person name="Lee J.K."/>
            <person name="Baek J.H."/>
            <person name="Kim J.M."/>
            <person name="Choi D.G."/>
            <person name="Jeon C.O."/>
        </authorList>
    </citation>
    <scope>NUCLEOTIDE SEQUENCE [LARGE SCALE GENOMIC DNA]</scope>
    <source>
        <strain evidence="2 3">J2-16</strain>
    </source>
</reference>
<proteinExistence type="predicted"/>
<evidence type="ECO:0000259" key="1">
    <source>
        <dbReference type="SMART" id="SM00327"/>
    </source>
</evidence>
<dbReference type="RefSeq" id="WP_319832552.1">
    <property type="nucleotide sequence ID" value="NZ_CP138858.1"/>
</dbReference>
<dbReference type="Pfam" id="PF01882">
    <property type="entry name" value="DUF58"/>
    <property type="match status" value="1"/>
</dbReference>
<name>A0ABZ0RRU7_9BACT</name>
<dbReference type="Gene3D" id="3.40.50.410">
    <property type="entry name" value="von Willebrand factor, type A domain"/>
    <property type="match status" value="1"/>
</dbReference>
<protein>
    <submittedName>
        <fullName evidence="2">DUF58 domain-containing protein</fullName>
    </submittedName>
</protein>
<dbReference type="Proteomes" id="UP001324993">
    <property type="component" value="Chromosome"/>
</dbReference>
<gene>
    <name evidence="2" type="ORF">SH580_19840</name>
</gene>
<keyword evidence="3" id="KW-1185">Reference proteome</keyword>
<dbReference type="InterPro" id="IPR036465">
    <property type="entry name" value="vWFA_dom_sf"/>
</dbReference>
<dbReference type="PANTHER" id="PTHR33608:SF6">
    <property type="entry name" value="BLL2464 PROTEIN"/>
    <property type="match status" value="1"/>
</dbReference>
<dbReference type="InterPro" id="IPR002881">
    <property type="entry name" value="DUF58"/>
</dbReference>
<feature type="domain" description="VWFA" evidence="1">
    <location>
        <begin position="75"/>
        <end position="249"/>
    </location>
</feature>
<dbReference type="CDD" id="cd00198">
    <property type="entry name" value="vWFA"/>
    <property type="match status" value="1"/>
</dbReference>
<dbReference type="SUPFAM" id="SSF53300">
    <property type="entry name" value="vWA-like"/>
    <property type="match status" value="1"/>
</dbReference>
<evidence type="ECO:0000313" key="3">
    <source>
        <dbReference type="Proteomes" id="UP001324993"/>
    </source>
</evidence>
<accession>A0ABZ0RRU7</accession>
<evidence type="ECO:0000313" key="2">
    <source>
        <dbReference type="EMBL" id="WPJ95674.1"/>
    </source>
</evidence>
<sequence length="289" mass="32612">MLDKLDQRLNLLELKCRRPVEHLLAGEYRSIFRGRGIEFEDVRPYQPGDDVRTMDWKVTARTGTPHIKRYVEEREQFFYLIVDVSASMRHGSQSAKSQTVSEICALLTMAAIKNQDRVGLILFSDEIEQIVPAAKGRSHAMRIMDELVNFQPKNTGTNFTEALGRFAHIARKHSVVFVVSDFFTDDYSHELQNLACRHDVNAIHIAQKPSDPAAPKCLVRMEDAESGQQRIVDLKAQQSAGQAHSQQLEREMLESGVNLLSLQVGEDCVQALAGFFQQRQRESADVTGG</sequence>
<dbReference type="PANTHER" id="PTHR33608">
    <property type="entry name" value="BLL2464 PROTEIN"/>
    <property type="match status" value="1"/>
</dbReference>
<dbReference type="SMART" id="SM00327">
    <property type="entry name" value="VWA"/>
    <property type="match status" value="1"/>
</dbReference>
<organism evidence="2 3">
    <name type="scientific">Coraliomargarita algicola</name>
    <dbReference type="NCBI Taxonomy" id="3092156"/>
    <lineage>
        <taxon>Bacteria</taxon>
        <taxon>Pseudomonadati</taxon>
        <taxon>Verrucomicrobiota</taxon>
        <taxon>Opitutia</taxon>
        <taxon>Puniceicoccales</taxon>
        <taxon>Coraliomargaritaceae</taxon>
        <taxon>Coraliomargarita</taxon>
    </lineage>
</organism>